<keyword evidence="1" id="KW-0175">Coiled coil</keyword>
<feature type="signal peptide" evidence="2">
    <location>
        <begin position="1"/>
        <end position="30"/>
    </location>
</feature>
<comment type="caution">
    <text evidence="3">The sequence shown here is derived from an EMBL/GenBank/DDBJ whole genome shotgun (WGS) entry which is preliminary data.</text>
</comment>
<dbReference type="PANTHER" id="PTHR46034">
    <property type="match status" value="1"/>
</dbReference>
<evidence type="ECO:0000313" key="4">
    <source>
        <dbReference type="Proteomes" id="UP000287651"/>
    </source>
</evidence>
<accession>A0A426ZBG9</accession>
<dbReference type="Proteomes" id="UP000287651">
    <property type="component" value="Unassembled WGS sequence"/>
</dbReference>
<dbReference type="InterPro" id="IPR044832">
    <property type="entry name" value="NRP-like"/>
</dbReference>
<sequence length="276" mass="30831">MWTISCLRLVHTRAFCLIHRLICHVIQVESDREMQRLRDLVVDSGRRMQQLNNRVNQIETKIGPSIALDDSMNKFVEECFGSEDVIYIIGGFNGFSWLSALDSFSPSLDLLTPLKCMNYVRSYASAVALDSNIYVFGGGDGTTWYDTGTLYASDTPVLRYAIGGYDGEEMVSSVEAYEPRMSSWAMVEPMKAVRGYAAAIVLGGSIYVIGGVKDGKVVLDTVMLCLLLPSFSMFDGSSVKQFDMRWQVECYREESGWRETGLKAVGRRCFCSAIVI</sequence>
<name>A0A426ZBG9_ENSVE</name>
<feature type="coiled-coil region" evidence="1">
    <location>
        <begin position="34"/>
        <end position="61"/>
    </location>
</feature>
<dbReference type="AlphaFoldDB" id="A0A426ZBG9"/>
<dbReference type="InterPro" id="IPR006652">
    <property type="entry name" value="Kelch_1"/>
</dbReference>
<dbReference type="InterPro" id="IPR015915">
    <property type="entry name" value="Kelch-typ_b-propeller"/>
</dbReference>
<feature type="chain" id="PRO_5018975930" evidence="2">
    <location>
        <begin position="31"/>
        <end position="276"/>
    </location>
</feature>
<protein>
    <submittedName>
        <fullName evidence="3">Uncharacterized protein</fullName>
    </submittedName>
</protein>
<dbReference type="SMART" id="SM00612">
    <property type="entry name" value="Kelch"/>
    <property type="match status" value="2"/>
</dbReference>
<dbReference type="GO" id="GO:0034976">
    <property type="term" value="P:response to endoplasmic reticulum stress"/>
    <property type="evidence" value="ECO:0007669"/>
    <property type="project" value="InterPro"/>
</dbReference>
<dbReference type="EMBL" id="AMZH03007438">
    <property type="protein sequence ID" value="RRT61321.1"/>
    <property type="molecule type" value="Genomic_DNA"/>
</dbReference>
<evidence type="ECO:0000256" key="2">
    <source>
        <dbReference type="SAM" id="SignalP"/>
    </source>
</evidence>
<keyword evidence="2" id="KW-0732">Signal</keyword>
<dbReference type="Gene3D" id="2.120.10.80">
    <property type="entry name" value="Kelch-type beta propeller"/>
    <property type="match status" value="2"/>
</dbReference>
<proteinExistence type="predicted"/>
<evidence type="ECO:0000256" key="1">
    <source>
        <dbReference type="SAM" id="Coils"/>
    </source>
</evidence>
<dbReference type="PANTHER" id="PTHR46034:SF7">
    <property type="entry name" value="INFLUENZA VIRUS NS1A-BINDING PROTEIN"/>
    <property type="match status" value="1"/>
</dbReference>
<evidence type="ECO:0000313" key="3">
    <source>
        <dbReference type="EMBL" id="RRT61321.1"/>
    </source>
</evidence>
<gene>
    <name evidence="3" type="ORF">B296_00016783</name>
</gene>
<dbReference type="Pfam" id="PF01344">
    <property type="entry name" value="Kelch_1"/>
    <property type="match status" value="1"/>
</dbReference>
<reference evidence="3 4" key="1">
    <citation type="journal article" date="2014" name="Agronomy (Basel)">
        <title>A Draft Genome Sequence for Ensete ventricosum, the Drought-Tolerant Tree Against Hunger.</title>
        <authorList>
            <person name="Harrison J."/>
            <person name="Moore K.A."/>
            <person name="Paszkiewicz K."/>
            <person name="Jones T."/>
            <person name="Grant M."/>
            <person name="Ambacheew D."/>
            <person name="Muzemil S."/>
            <person name="Studholme D.J."/>
        </authorList>
    </citation>
    <scope>NUCLEOTIDE SEQUENCE [LARGE SCALE GENOMIC DNA]</scope>
</reference>
<dbReference type="SUPFAM" id="SSF117281">
    <property type="entry name" value="Kelch motif"/>
    <property type="match status" value="1"/>
</dbReference>
<organism evidence="3 4">
    <name type="scientific">Ensete ventricosum</name>
    <name type="common">Abyssinian banana</name>
    <name type="synonym">Musa ensete</name>
    <dbReference type="NCBI Taxonomy" id="4639"/>
    <lineage>
        <taxon>Eukaryota</taxon>
        <taxon>Viridiplantae</taxon>
        <taxon>Streptophyta</taxon>
        <taxon>Embryophyta</taxon>
        <taxon>Tracheophyta</taxon>
        <taxon>Spermatophyta</taxon>
        <taxon>Magnoliopsida</taxon>
        <taxon>Liliopsida</taxon>
        <taxon>Zingiberales</taxon>
        <taxon>Musaceae</taxon>
        <taxon>Ensete</taxon>
    </lineage>
</organism>